<keyword evidence="4 6" id="KW-1133">Transmembrane helix</keyword>
<feature type="transmembrane region" description="Helical" evidence="6">
    <location>
        <begin position="231"/>
        <end position="253"/>
    </location>
</feature>
<dbReference type="RefSeq" id="WP_089904211.1">
    <property type="nucleotide sequence ID" value="NZ_FOCI01000017.1"/>
</dbReference>
<accession>A0A1H8GRS0</accession>
<dbReference type="InterPro" id="IPR051211">
    <property type="entry name" value="PG_lysyltransferase"/>
</dbReference>
<keyword evidence="9" id="KW-1185">Reference proteome</keyword>
<protein>
    <submittedName>
        <fullName evidence="8">Phosphatidylglycerol lysyltransferase</fullName>
    </submittedName>
</protein>
<dbReference type="InterPro" id="IPR024320">
    <property type="entry name" value="LPG_synthase_C"/>
</dbReference>
<evidence type="ECO:0000256" key="2">
    <source>
        <dbReference type="ARBA" id="ARBA00022475"/>
    </source>
</evidence>
<dbReference type="STRING" id="245187.SAMN04488003_11756"/>
<dbReference type="SUPFAM" id="SSF55729">
    <property type="entry name" value="Acyl-CoA N-acyltransferases (Nat)"/>
    <property type="match status" value="1"/>
</dbReference>
<keyword evidence="3 6" id="KW-0812">Transmembrane</keyword>
<feature type="domain" description="Phosphatidylglycerol lysyltransferase C-terminal" evidence="7">
    <location>
        <begin position="558"/>
        <end position="846"/>
    </location>
</feature>
<feature type="transmembrane region" description="Helical" evidence="6">
    <location>
        <begin position="35"/>
        <end position="55"/>
    </location>
</feature>
<feature type="transmembrane region" description="Helical" evidence="6">
    <location>
        <begin position="474"/>
        <end position="494"/>
    </location>
</feature>
<feature type="transmembrane region" description="Helical" evidence="6">
    <location>
        <begin position="76"/>
        <end position="98"/>
    </location>
</feature>
<feature type="transmembrane region" description="Helical" evidence="6">
    <location>
        <begin position="391"/>
        <end position="411"/>
    </location>
</feature>
<dbReference type="Pfam" id="PF09924">
    <property type="entry name" value="LPG_synthase_C"/>
    <property type="match status" value="1"/>
</dbReference>
<evidence type="ECO:0000313" key="8">
    <source>
        <dbReference type="EMBL" id="SEN46509.1"/>
    </source>
</evidence>
<dbReference type="NCBIfam" id="NF033480">
    <property type="entry name" value="bifunc_MprF"/>
    <property type="match status" value="1"/>
</dbReference>
<reference evidence="8 9" key="1">
    <citation type="submission" date="2016-10" db="EMBL/GenBank/DDBJ databases">
        <authorList>
            <person name="de Groot N.N."/>
        </authorList>
    </citation>
    <scope>NUCLEOTIDE SEQUENCE [LARGE SCALE GENOMIC DNA]</scope>
    <source>
        <strain evidence="8 9">DSM 16213</strain>
    </source>
</reference>
<dbReference type="Proteomes" id="UP000199585">
    <property type="component" value="Unassembled WGS sequence"/>
</dbReference>
<keyword evidence="2" id="KW-1003">Cell membrane</keyword>
<organism evidence="8 9">
    <name type="scientific">Loktanella fryxellensis</name>
    <dbReference type="NCBI Taxonomy" id="245187"/>
    <lineage>
        <taxon>Bacteria</taxon>
        <taxon>Pseudomonadati</taxon>
        <taxon>Pseudomonadota</taxon>
        <taxon>Alphaproteobacteria</taxon>
        <taxon>Rhodobacterales</taxon>
        <taxon>Roseobacteraceae</taxon>
        <taxon>Loktanella</taxon>
    </lineage>
</organism>
<gene>
    <name evidence="8" type="ORF">SAMN04488003_11756</name>
</gene>
<dbReference type="OrthoDB" id="145485at2"/>
<evidence type="ECO:0000256" key="6">
    <source>
        <dbReference type="SAM" id="Phobius"/>
    </source>
</evidence>
<evidence type="ECO:0000313" key="9">
    <source>
        <dbReference type="Proteomes" id="UP000199585"/>
    </source>
</evidence>
<keyword evidence="8" id="KW-0808">Transferase</keyword>
<feature type="transmembrane region" description="Helical" evidence="6">
    <location>
        <begin position="192"/>
        <end position="211"/>
    </location>
</feature>
<dbReference type="GO" id="GO:0055091">
    <property type="term" value="P:phospholipid homeostasis"/>
    <property type="evidence" value="ECO:0007669"/>
    <property type="project" value="TreeGrafter"/>
</dbReference>
<dbReference type="GO" id="GO:0005886">
    <property type="term" value="C:plasma membrane"/>
    <property type="evidence" value="ECO:0007669"/>
    <property type="project" value="UniProtKB-SubCell"/>
</dbReference>
<evidence type="ECO:0000256" key="1">
    <source>
        <dbReference type="ARBA" id="ARBA00004651"/>
    </source>
</evidence>
<dbReference type="AlphaFoldDB" id="A0A1H8GRS0"/>
<name>A0A1H8GRS0_9RHOB</name>
<feature type="transmembrane region" description="Helical" evidence="6">
    <location>
        <begin position="443"/>
        <end position="462"/>
    </location>
</feature>
<feature type="transmembrane region" description="Helical" evidence="6">
    <location>
        <begin position="514"/>
        <end position="535"/>
    </location>
</feature>
<evidence type="ECO:0000256" key="4">
    <source>
        <dbReference type="ARBA" id="ARBA00022989"/>
    </source>
</evidence>
<feature type="transmembrane region" description="Helical" evidence="6">
    <location>
        <begin position="308"/>
        <end position="332"/>
    </location>
</feature>
<feature type="transmembrane region" description="Helical" evidence="6">
    <location>
        <begin position="352"/>
        <end position="371"/>
    </location>
</feature>
<feature type="transmembrane region" description="Helical" evidence="6">
    <location>
        <begin position="161"/>
        <end position="180"/>
    </location>
</feature>
<dbReference type="InterPro" id="IPR016181">
    <property type="entry name" value="Acyl_CoA_acyltransferase"/>
</dbReference>
<feature type="transmembrane region" description="Helical" evidence="6">
    <location>
        <begin position="418"/>
        <end position="437"/>
    </location>
</feature>
<evidence type="ECO:0000259" key="7">
    <source>
        <dbReference type="Pfam" id="PF09924"/>
    </source>
</evidence>
<keyword evidence="5 6" id="KW-0472">Membrane</keyword>
<dbReference type="EMBL" id="FOCI01000017">
    <property type="protein sequence ID" value="SEN46509.1"/>
    <property type="molecule type" value="Genomic_DNA"/>
</dbReference>
<feature type="transmembrane region" description="Helical" evidence="6">
    <location>
        <begin position="137"/>
        <end position="155"/>
    </location>
</feature>
<comment type="subcellular location">
    <subcellularLocation>
        <location evidence="1">Cell membrane</location>
        <topology evidence="1">Multi-pass membrane protein</topology>
    </subcellularLocation>
</comment>
<proteinExistence type="predicted"/>
<evidence type="ECO:0000256" key="3">
    <source>
        <dbReference type="ARBA" id="ARBA00022692"/>
    </source>
</evidence>
<feature type="transmembrane region" description="Helical" evidence="6">
    <location>
        <begin position="260"/>
        <end position="280"/>
    </location>
</feature>
<evidence type="ECO:0000256" key="5">
    <source>
        <dbReference type="ARBA" id="ARBA00023136"/>
    </source>
</evidence>
<dbReference type="PANTHER" id="PTHR34697">
    <property type="entry name" value="PHOSPHATIDYLGLYCEROL LYSYLTRANSFERASE"/>
    <property type="match status" value="1"/>
</dbReference>
<feature type="transmembrane region" description="Helical" evidence="6">
    <location>
        <begin position="110"/>
        <end position="130"/>
    </location>
</feature>
<sequence>MPQPPARTDPQRDAAIRASADPQPGLLARVLDWPGWRVVIPLAIMLIALVVLRDLSATIQPGDLKRDLDGYGWDRIVLSVSAMVISYVALALYDPIILRSLNAPAMPASVPILTGISSMAISNLLGFSWLTGGAVRYRIYAAFGVDIGIVAGLIATSWLAFFLGLMALLGGLFLLHPAGLSGMVRLPAGFETLVGATILATVAALLIWTARGPRRLVLGPVAVTLPAARQMLVLMGIALIDLTATALTLYVLLPEDLAQNFVLFFVVFIGALGLGVLSHAPGGIGVFEAAMIAGLGGTGRSDLLVALLFYRVIYTVLPFAVAVVGLAIAWALSNRDRAGALHRTVMQATRPIVPVLAAAVALLSGAALLLRGDLPVDATDAAGVPLGLLEASHLMSSVAGVLLLIVARGLYRRMARAWAIAMGLLAVALVLSVLRGAGFGYDAALVLALAVLWTFRSAFYRVGLGSALQLNVRWLVSVALLVAGTTWIGFFAYRNVAYSDDLWWQFAISGDAPRFLRATLAVVVVLVAVALNALISRSTTRLLPEPVPDVVRRLTLASPDPDAGLALTGDKRFLIDPAERAYIAYADTGRSLIARGDPVGDPAEGEALIWAFRDMADRMGRRCAFYAVQTAWLPTYIDLGLSVVKIGEIARVPLADFSLDGARRKDWRHAKARAMRDGYGFALIPAAELPAHLDALRAVSDTWLAHKAGSEKAFSIGAFDPDYLRNFDHAVLRHTETGRIAAFATLLRGGDGVCCGIDLMRYDPATTPAAMDALFAEMLLWAKGTGYAWFTLGAAPLAGLENRRGAPVWHRVGGFIYAHGERFYNFEGLRSFKQKFDPAWTPNYLVSPGRLDAARTLVEVNALISGGLPGVIRRARDR</sequence>
<dbReference type="GO" id="GO:0016755">
    <property type="term" value="F:aminoacyltransferase activity"/>
    <property type="evidence" value="ECO:0007669"/>
    <property type="project" value="TreeGrafter"/>
</dbReference>
<dbReference type="PANTHER" id="PTHR34697:SF2">
    <property type="entry name" value="PHOSPHATIDYLGLYCEROL LYSYLTRANSFERASE"/>
    <property type="match status" value="1"/>
</dbReference>